<evidence type="ECO:0000313" key="1">
    <source>
        <dbReference type="EMBL" id="GAO50092.1"/>
    </source>
</evidence>
<comment type="caution">
    <text evidence="1">The sequence shown here is derived from an EMBL/GenBank/DDBJ whole genome shotgun (WGS) entry which is preliminary data.</text>
</comment>
<reference evidence="1 2" key="2">
    <citation type="journal article" date="2014" name="J. Gen. Appl. Microbiol.">
        <title>The early diverging ascomycetous budding yeast Saitoella complicata has three histone deacetylases belonging to the Clr6, Hos2, and Rpd3 lineages.</title>
        <authorList>
            <person name="Nishida H."/>
            <person name="Matsumoto T."/>
            <person name="Kondo S."/>
            <person name="Hamamoto M."/>
            <person name="Yoshikawa H."/>
        </authorList>
    </citation>
    <scope>NUCLEOTIDE SEQUENCE [LARGE SCALE GENOMIC DNA]</scope>
    <source>
        <strain evidence="1 2">NRRL Y-17804</strain>
    </source>
</reference>
<keyword evidence="2" id="KW-1185">Reference proteome</keyword>
<proteinExistence type="predicted"/>
<protein>
    <submittedName>
        <fullName evidence="1">Uncharacterized protein</fullName>
    </submittedName>
</protein>
<gene>
    <name evidence="1" type="ORF">G7K_4227-t1</name>
</gene>
<dbReference type="AlphaFoldDB" id="A0A0E9NJN5"/>
<dbReference type="Proteomes" id="UP000033140">
    <property type="component" value="Unassembled WGS sequence"/>
</dbReference>
<reference evidence="1 2" key="3">
    <citation type="journal article" date="2015" name="Genome Announc.">
        <title>Draft Genome Sequence of the Archiascomycetous Yeast Saitoella complicata.</title>
        <authorList>
            <person name="Yamauchi K."/>
            <person name="Kondo S."/>
            <person name="Hamamoto M."/>
            <person name="Takahashi Y."/>
            <person name="Ogura Y."/>
            <person name="Hayashi T."/>
            <person name="Nishida H."/>
        </authorList>
    </citation>
    <scope>NUCLEOTIDE SEQUENCE [LARGE SCALE GENOMIC DNA]</scope>
    <source>
        <strain evidence="1 2">NRRL Y-17804</strain>
    </source>
</reference>
<accession>A0A0E9NJN5</accession>
<reference evidence="1 2" key="1">
    <citation type="journal article" date="2011" name="J. Gen. Appl. Microbiol.">
        <title>Draft genome sequencing of the enigmatic yeast Saitoella complicata.</title>
        <authorList>
            <person name="Nishida H."/>
            <person name="Hamamoto M."/>
            <person name="Sugiyama J."/>
        </authorList>
    </citation>
    <scope>NUCLEOTIDE SEQUENCE [LARGE SCALE GENOMIC DNA]</scope>
    <source>
        <strain evidence="1 2">NRRL Y-17804</strain>
    </source>
</reference>
<dbReference type="EMBL" id="BACD03000029">
    <property type="protein sequence ID" value="GAO50092.1"/>
    <property type="molecule type" value="Genomic_DNA"/>
</dbReference>
<sequence length="336" mass="37180">MTQFAQLQFGRNVGNVECTSRRNQRARLFRNRTQFKQSNKPLHKPNIHTSPYLTTGHHLHPVLPVLALDLELSIRQELTPLRNLNPSPGLIDLLLNLRRKRNRRHDPITELLMDDGFVSVAVDGDHFVETVDQRVAGGHVDELALVGDCDHIASVLHLHEGGRAHTEILTILLNQITLPDIQHLRQLLDILIVRLRLSVEQGSNPDFVTVAEFGGDIGKGVALLLLGVKEGGGEGWKAGLKGFLGGPTAMEERTHIRSHLDLLFCSVGCSYREVTGYPSLRPSNDNAIRSSGRPVLVQLFLHFLDFGARCERAAPFTGGAPFETGRCTGETQSQFA</sequence>
<name>A0A0E9NJN5_SAICN</name>
<organism evidence="1 2">
    <name type="scientific">Saitoella complicata (strain BCRC 22490 / CBS 7301 / JCM 7358 / NBRC 10748 / NRRL Y-17804)</name>
    <dbReference type="NCBI Taxonomy" id="698492"/>
    <lineage>
        <taxon>Eukaryota</taxon>
        <taxon>Fungi</taxon>
        <taxon>Dikarya</taxon>
        <taxon>Ascomycota</taxon>
        <taxon>Taphrinomycotina</taxon>
        <taxon>Taphrinomycotina incertae sedis</taxon>
        <taxon>Saitoella</taxon>
    </lineage>
</organism>
<evidence type="ECO:0000313" key="2">
    <source>
        <dbReference type="Proteomes" id="UP000033140"/>
    </source>
</evidence>